<name>A0A178HYB9_9HYPH</name>
<gene>
    <name evidence="2" type="ORF">A3840_08270</name>
</gene>
<dbReference type="Pfam" id="PF05016">
    <property type="entry name" value="ParE_toxin"/>
    <property type="match status" value="1"/>
</dbReference>
<dbReference type="AlphaFoldDB" id="A0A178HYB9"/>
<dbReference type="Gene3D" id="3.30.2310.20">
    <property type="entry name" value="RelE-like"/>
    <property type="match status" value="1"/>
</dbReference>
<proteinExistence type="predicted"/>
<comment type="caution">
    <text evidence="2">The sequence shown here is derived from an EMBL/GenBank/DDBJ whole genome shotgun (WGS) entry which is preliminary data.</text>
</comment>
<evidence type="ECO:0000313" key="2">
    <source>
        <dbReference type="EMBL" id="OAM77821.1"/>
    </source>
</evidence>
<dbReference type="InterPro" id="IPR035093">
    <property type="entry name" value="RelE/ParE_toxin_dom_sf"/>
</dbReference>
<evidence type="ECO:0000256" key="1">
    <source>
        <dbReference type="ARBA" id="ARBA00022649"/>
    </source>
</evidence>
<keyword evidence="3" id="KW-1185">Reference proteome</keyword>
<dbReference type="RefSeq" id="WP_067454692.1">
    <property type="nucleotide sequence ID" value="NZ_LVVY01000076.1"/>
</dbReference>
<dbReference type="InterPro" id="IPR007712">
    <property type="entry name" value="RelE/ParE_toxin"/>
</dbReference>
<dbReference type="Proteomes" id="UP000078389">
    <property type="component" value="Unassembled WGS sequence"/>
</dbReference>
<evidence type="ECO:0000313" key="3">
    <source>
        <dbReference type="Proteomes" id="UP000078389"/>
    </source>
</evidence>
<dbReference type="EMBL" id="LVVY01000076">
    <property type="protein sequence ID" value="OAM77821.1"/>
    <property type="molecule type" value="Genomic_DNA"/>
</dbReference>
<sequence>MRMRLARQAADYIRQEAQYLRARSPAAAMRFLEQVRSVRRDLEQHSQAGFASDDLPIPGLRRLIRDGYRFDYRLTERFIEVAAISSSVNTPLTGPSDDPDFDYEL</sequence>
<dbReference type="OrthoDB" id="8302885at2"/>
<protein>
    <recommendedName>
        <fullName evidence="4">Plasmid stabilization protein</fullName>
    </recommendedName>
</protein>
<reference evidence="2 3" key="1">
    <citation type="submission" date="2016-03" db="EMBL/GenBank/DDBJ databases">
        <title>Genome sequencing of Devosia sp. S37.</title>
        <authorList>
            <person name="Mohd Nor M."/>
        </authorList>
    </citation>
    <scope>NUCLEOTIDE SEQUENCE [LARGE SCALE GENOMIC DNA]</scope>
    <source>
        <strain evidence="2 3">S37</strain>
    </source>
</reference>
<evidence type="ECO:0008006" key="4">
    <source>
        <dbReference type="Google" id="ProtNLM"/>
    </source>
</evidence>
<organism evidence="2 3">
    <name type="scientific">Devosia elaeis</name>
    <dbReference type="NCBI Taxonomy" id="1770058"/>
    <lineage>
        <taxon>Bacteria</taxon>
        <taxon>Pseudomonadati</taxon>
        <taxon>Pseudomonadota</taxon>
        <taxon>Alphaproteobacteria</taxon>
        <taxon>Hyphomicrobiales</taxon>
        <taxon>Devosiaceae</taxon>
        <taxon>Devosia</taxon>
    </lineage>
</organism>
<accession>A0A178HYB9</accession>
<keyword evidence="1" id="KW-1277">Toxin-antitoxin system</keyword>